<dbReference type="Pfam" id="PF08237">
    <property type="entry name" value="PE-PPE"/>
    <property type="match status" value="1"/>
</dbReference>
<feature type="compositionally biased region" description="Low complexity" evidence="3">
    <location>
        <begin position="447"/>
        <end position="457"/>
    </location>
</feature>
<dbReference type="OrthoDB" id="4731093at2"/>
<sequence>MKLATTDRATGKKPTLDRAKMLAAVRSAFVDVGASASMHEIAQSSGIGVATLRQEFGERDALVTAVLDDILSVLRDDRDDGDQTPRNRKSRRLRRPRLRHAVPPLAVLAALLPVGASPSVAAAASEPVPIPGPSASVLTVSPLWPVMPINGALSGSMCATNTCAPLQYVPFMTGLGVAALNAQLSDTTSIVSKAGPGDPTVVFAFSNGAVVAQKWMEEHAGDPTAPSPDQLSFVFIGNPRRAYGGSLPVMPPSDYPVIDIVQQYDPVADFPDHPNLLALLNIAAGNVSPLHLDYSKVDLQDPNNVVWTEGNTTYVFVPTENLPLLAPLRMMGMTKLADELNAPLKKIVEQAYDRPYLPSPTEPAVPANEPTASTDSASTRTLATTRTVAAPAVQARTTGTDTTETKTAGADTTETAPADADTTQTKSPTETKPARKWGVKNRADNETSSSTDGSTDSRPARHRWGAKARAGSDDTAKGDAAKSDTAGRHAAAAAGRKGSDSPSS</sequence>
<dbReference type="STRING" id="710421.Mycch_4724"/>
<dbReference type="PATRIC" id="fig|710421.3.peg.4711"/>
<accession>I4BQ68</accession>
<dbReference type="InterPro" id="IPR009057">
    <property type="entry name" value="Homeodomain-like_sf"/>
</dbReference>
<organism evidence="5 6">
    <name type="scientific">Mycolicibacterium chubuense (strain NBB4)</name>
    <name type="common">Mycobacterium chubuense</name>
    <dbReference type="NCBI Taxonomy" id="710421"/>
    <lineage>
        <taxon>Bacteria</taxon>
        <taxon>Bacillati</taxon>
        <taxon>Actinomycetota</taxon>
        <taxon>Actinomycetes</taxon>
        <taxon>Mycobacteriales</taxon>
        <taxon>Mycobacteriaceae</taxon>
        <taxon>Mycolicibacterium</taxon>
    </lineage>
</organism>
<gene>
    <name evidence="5" type="ordered locus">Mycch_4724</name>
</gene>
<dbReference type="SUPFAM" id="SSF53474">
    <property type="entry name" value="alpha/beta-Hydrolases"/>
    <property type="match status" value="1"/>
</dbReference>
<reference evidence="5 6" key="1">
    <citation type="submission" date="2012-06" db="EMBL/GenBank/DDBJ databases">
        <title>Complete sequence of chromosome of Mycobacterium chubuense NBB4.</title>
        <authorList>
            <consortium name="US DOE Joint Genome Institute"/>
            <person name="Lucas S."/>
            <person name="Han J."/>
            <person name="Lapidus A."/>
            <person name="Cheng J.-F."/>
            <person name="Goodwin L."/>
            <person name="Pitluck S."/>
            <person name="Peters L."/>
            <person name="Mikhailova N."/>
            <person name="Teshima H."/>
            <person name="Detter J.C."/>
            <person name="Han C."/>
            <person name="Tapia R."/>
            <person name="Land M."/>
            <person name="Hauser L."/>
            <person name="Kyrpides N."/>
            <person name="Ivanova N."/>
            <person name="Pagani I."/>
            <person name="Mattes T."/>
            <person name="Holmes A."/>
            <person name="Rutledge P."/>
            <person name="Paulsen I."/>
            <person name="Coleman N."/>
            <person name="Woyke T."/>
        </authorList>
    </citation>
    <scope>NUCLEOTIDE SEQUENCE [LARGE SCALE GENOMIC DNA]</scope>
    <source>
        <strain evidence="5 6">NBB4</strain>
    </source>
</reference>
<dbReference type="InterPro" id="IPR013228">
    <property type="entry name" value="PE-PPE_C"/>
</dbReference>
<dbReference type="InterPro" id="IPR029058">
    <property type="entry name" value="AB_hydrolase_fold"/>
</dbReference>
<evidence type="ECO:0000259" key="4">
    <source>
        <dbReference type="PROSITE" id="PS50977"/>
    </source>
</evidence>
<dbReference type="Gene3D" id="1.10.357.10">
    <property type="entry name" value="Tetracycline Repressor, domain 2"/>
    <property type="match status" value="1"/>
</dbReference>
<feature type="compositionally biased region" description="Basic residues" evidence="3">
    <location>
        <begin position="86"/>
        <end position="96"/>
    </location>
</feature>
<dbReference type="SUPFAM" id="SSF46689">
    <property type="entry name" value="Homeodomain-like"/>
    <property type="match status" value="1"/>
</dbReference>
<evidence type="ECO:0000256" key="3">
    <source>
        <dbReference type="SAM" id="MobiDB-lite"/>
    </source>
</evidence>
<feature type="region of interest" description="Disordered" evidence="3">
    <location>
        <begin position="355"/>
        <end position="504"/>
    </location>
</feature>
<dbReference type="eggNOG" id="COG5651">
    <property type="taxonomic scope" value="Bacteria"/>
</dbReference>
<feature type="compositionally biased region" description="Basic and acidic residues" evidence="3">
    <location>
        <begin position="76"/>
        <end position="85"/>
    </location>
</feature>
<feature type="compositionally biased region" description="Basic and acidic residues" evidence="3">
    <location>
        <begin position="470"/>
        <end position="487"/>
    </location>
</feature>
<dbReference type="Proteomes" id="UP000006057">
    <property type="component" value="Chromosome"/>
</dbReference>
<feature type="region of interest" description="Disordered" evidence="3">
    <location>
        <begin position="76"/>
        <end position="96"/>
    </location>
</feature>
<evidence type="ECO:0000256" key="2">
    <source>
        <dbReference type="PROSITE-ProRule" id="PRU00335"/>
    </source>
</evidence>
<feature type="domain" description="HTH tetR-type" evidence="4">
    <location>
        <begin position="15"/>
        <end position="74"/>
    </location>
</feature>
<dbReference type="RefSeq" id="WP_014817893.1">
    <property type="nucleotide sequence ID" value="NC_018027.1"/>
</dbReference>
<protein>
    <submittedName>
        <fullName evidence="5">Transcriptional regulator</fullName>
    </submittedName>
</protein>
<evidence type="ECO:0000313" key="6">
    <source>
        <dbReference type="Proteomes" id="UP000006057"/>
    </source>
</evidence>
<evidence type="ECO:0000313" key="5">
    <source>
        <dbReference type="EMBL" id="AFM19425.1"/>
    </source>
</evidence>
<name>I4BQ68_MYCCN</name>
<dbReference type="Gene3D" id="3.40.50.1820">
    <property type="entry name" value="alpha/beta hydrolase"/>
    <property type="match status" value="1"/>
</dbReference>
<dbReference type="HOGENOM" id="CLU_041780_2_0_11"/>
<feature type="DNA-binding region" description="H-T-H motif" evidence="2">
    <location>
        <begin position="37"/>
        <end position="56"/>
    </location>
</feature>
<dbReference type="PROSITE" id="PS50977">
    <property type="entry name" value="HTH_TETR_2"/>
    <property type="match status" value="1"/>
</dbReference>
<keyword evidence="1 2" id="KW-0238">DNA-binding</keyword>
<dbReference type="InterPro" id="IPR001647">
    <property type="entry name" value="HTH_TetR"/>
</dbReference>
<evidence type="ECO:0000256" key="1">
    <source>
        <dbReference type="ARBA" id="ARBA00023125"/>
    </source>
</evidence>
<dbReference type="AlphaFoldDB" id="I4BQ68"/>
<keyword evidence="6" id="KW-1185">Reference proteome</keyword>
<dbReference type="KEGG" id="mcb:Mycch_4724"/>
<proteinExistence type="predicted"/>
<dbReference type="EMBL" id="CP003053">
    <property type="protein sequence ID" value="AFM19425.1"/>
    <property type="molecule type" value="Genomic_DNA"/>
</dbReference>
<feature type="compositionally biased region" description="Low complexity" evidence="3">
    <location>
        <begin position="371"/>
        <end position="425"/>
    </location>
</feature>
<dbReference type="GO" id="GO:0003677">
    <property type="term" value="F:DNA binding"/>
    <property type="evidence" value="ECO:0007669"/>
    <property type="project" value="UniProtKB-UniRule"/>
</dbReference>